<dbReference type="RefSeq" id="WP_101712384.1">
    <property type="nucleotide sequence ID" value="NZ_PJRQ01000012.1"/>
</dbReference>
<feature type="chain" id="PRO_5014807782" description="Lipoprotein" evidence="2">
    <location>
        <begin position="25"/>
        <end position="191"/>
    </location>
</feature>
<reference evidence="3 4" key="1">
    <citation type="submission" date="2017-12" db="EMBL/GenBank/DDBJ databases">
        <title>The genome sequence of Caulobacter flavus CGMCC1 15093.</title>
        <authorList>
            <person name="Gao J."/>
            <person name="Mao X."/>
            <person name="Sun J."/>
        </authorList>
    </citation>
    <scope>NUCLEOTIDE SEQUENCE [LARGE SCALE GENOMIC DNA]</scope>
    <source>
        <strain evidence="3 4">CGMCC1 15093</strain>
    </source>
</reference>
<evidence type="ECO:0000256" key="1">
    <source>
        <dbReference type="SAM" id="MobiDB-lite"/>
    </source>
</evidence>
<dbReference type="EMBL" id="PJRQ01000012">
    <property type="protein sequence ID" value="PLR18153.1"/>
    <property type="molecule type" value="Genomic_DNA"/>
</dbReference>
<evidence type="ECO:0000313" key="3">
    <source>
        <dbReference type="EMBL" id="PLR18153.1"/>
    </source>
</evidence>
<comment type="caution">
    <text evidence="3">The sequence shown here is derived from an EMBL/GenBank/DDBJ whole genome shotgun (WGS) entry which is preliminary data.</text>
</comment>
<evidence type="ECO:0008006" key="5">
    <source>
        <dbReference type="Google" id="ProtNLM"/>
    </source>
</evidence>
<accession>A0A2N5CWG8</accession>
<feature type="signal peptide" evidence="2">
    <location>
        <begin position="1"/>
        <end position="24"/>
    </location>
</feature>
<gene>
    <name evidence="3" type="ORF">CFHF_07490</name>
</gene>
<feature type="compositionally biased region" description="Basic and acidic residues" evidence="1">
    <location>
        <begin position="47"/>
        <end position="63"/>
    </location>
</feature>
<protein>
    <recommendedName>
        <fullName evidence="5">Lipoprotein</fullName>
    </recommendedName>
</protein>
<dbReference type="AlphaFoldDB" id="A0A2N5CWG8"/>
<feature type="region of interest" description="Disordered" evidence="1">
    <location>
        <begin position="22"/>
        <end position="72"/>
    </location>
</feature>
<keyword evidence="2" id="KW-0732">Signal</keyword>
<name>A0A2N5CWG8_9CAUL</name>
<sequence>MRAVLTKIAILGAAASLATGCATAQPSYPAKPSQAATASKPPPPPARDSDGDGRPDGWREKSMEIGTQPARDVGLSKKKIPPVLEEALADPYSLKGLKTCAKLVAEIQRLNDVLGPDYQTGNEYTENRTGKLAEAGGKAIVNSIIPFRSLVREISGAAPADRHLEALGDAGLARRGFLRGVHQKQGCKQRF</sequence>
<feature type="compositionally biased region" description="Low complexity" evidence="1">
    <location>
        <begin position="22"/>
        <end position="39"/>
    </location>
</feature>
<dbReference type="Proteomes" id="UP000234483">
    <property type="component" value="Unassembled WGS sequence"/>
</dbReference>
<organism evidence="3 4">
    <name type="scientific">Caulobacter flavus</name>
    <dbReference type="NCBI Taxonomy" id="1679497"/>
    <lineage>
        <taxon>Bacteria</taxon>
        <taxon>Pseudomonadati</taxon>
        <taxon>Pseudomonadota</taxon>
        <taxon>Alphaproteobacteria</taxon>
        <taxon>Caulobacterales</taxon>
        <taxon>Caulobacteraceae</taxon>
        <taxon>Caulobacter</taxon>
    </lineage>
</organism>
<evidence type="ECO:0000313" key="4">
    <source>
        <dbReference type="Proteomes" id="UP000234483"/>
    </source>
</evidence>
<evidence type="ECO:0000256" key="2">
    <source>
        <dbReference type="SAM" id="SignalP"/>
    </source>
</evidence>
<proteinExistence type="predicted"/>
<dbReference type="PROSITE" id="PS51257">
    <property type="entry name" value="PROKAR_LIPOPROTEIN"/>
    <property type="match status" value="1"/>
</dbReference>